<dbReference type="HOGENOM" id="CLU_000288_135_2_11"/>
<dbReference type="EMBL" id="CP002801">
    <property type="protein sequence ID" value="AEH10452.1"/>
    <property type="molecule type" value="Genomic_DNA"/>
</dbReference>
<dbReference type="InterPro" id="IPR000719">
    <property type="entry name" value="Prot_kinase_dom"/>
</dbReference>
<dbReference type="SMART" id="SM00220">
    <property type="entry name" value="S_TKc"/>
    <property type="match status" value="1"/>
</dbReference>
<dbReference type="FunFam" id="3.30.200.20:FF:000035">
    <property type="entry name" value="Serine/threonine protein kinase Stk1"/>
    <property type="match status" value="1"/>
</dbReference>
<keyword evidence="2 12" id="KW-0723">Serine/threonine-protein kinase</keyword>
<dbReference type="GO" id="GO:0045717">
    <property type="term" value="P:negative regulation of fatty acid biosynthetic process"/>
    <property type="evidence" value="ECO:0007669"/>
    <property type="project" value="UniProtKB-ARBA"/>
</dbReference>
<evidence type="ECO:0000313" key="12">
    <source>
        <dbReference type="EMBL" id="AEH10452.1"/>
    </source>
</evidence>
<evidence type="ECO:0000259" key="10">
    <source>
        <dbReference type="PROSITE" id="PS50011"/>
    </source>
</evidence>
<evidence type="ECO:0000256" key="5">
    <source>
        <dbReference type="ARBA" id="ARBA00022777"/>
    </source>
</evidence>
<dbReference type="InterPro" id="IPR011009">
    <property type="entry name" value="Kinase-like_dom_sf"/>
</dbReference>
<feature type="domain" description="PASTA" evidence="11">
    <location>
        <begin position="421"/>
        <end position="488"/>
    </location>
</feature>
<evidence type="ECO:0000256" key="1">
    <source>
        <dbReference type="ARBA" id="ARBA00012513"/>
    </source>
</evidence>
<dbReference type="InterPro" id="IPR005543">
    <property type="entry name" value="PASTA_dom"/>
</dbReference>
<dbReference type="FunFam" id="1.10.510.10:FF:000021">
    <property type="entry name" value="Serine/threonine protein kinase"/>
    <property type="match status" value="1"/>
</dbReference>
<dbReference type="InterPro" id="IPR008271">
    <property type="entry name" value="Ser/Thr_kinase_AS"/>
</dbReference>
<evidence type="ECO:0000256" key="4">
    <source>
        <dbReference type="ARBA" id="ARBA00022741"/>
    </source>
</evidence>
<dbReference type="SUPFAM" id="SSF56112">
    <property type="entry name" value="Protein kinase-like (PK-like)"/>
    <property type="match status" value="1"/>
</dbReference>
<keyword evidence="3" id="KW-0808">Transferase</keyword>
<dbReference type="eggNOG" id="COG0515">
    <property type="taxonomic scope" value="Bacteria"/>
</dbReference>
<dbReference type="Pfam" id="PF00069">
    <property type="entry name" value="Pkinase"/>
    <property type="match status" value="1"/>
</dbReference>
<dbReference type="Pfam" id="PF03793">
    <property type="entry name" value="PASTA"/>
    <property type="match status" value="4"/>
</dbReference>
<evidence type="ECO:0000256" key="6">
    <source>
        <dbReference type="ARBA" id="ARBA00022840"/>
    </source>
</evidence>
<dbReference type="GO" id="GO:0005524">
    <property type="term" value="F:ATP binding"/>
    <property type="evidence" value="ECO:0007669"/>
    <property type="project" value="UniProtKB-KW"/>
</dbReference>
<keyword evidence="13" id="KW-1185">Reference proteome</keyword>
<dbReference type="CDD" id="cd14014">
    <property type="entry name" value="STKc_PknB_like"/>
    <property type="match status" value="1"/>
</dbReference>
<organism evidence="12 13">
    <name type="scientific">Candidatus Protofrankia datiscae</name>
    <dbReference type="NCBI Taxonomy" id="2716812"/>
    <lineage>
        <taxon>Bacteria</taxon>
        <taxon>Bacillati</taxon>
        <taxon>Actinomycetota</taxon>
        <taxon>Actinomycetes</taxon>
        <taxon>Frankiales</taxon>
        <taxon>Frankiaceae</taxon>
        <taxon>Protofrankia</taxon>
    </lineage>
</organism>
<evidence type="ECO:0000313" key="13">
    <source>
        <dbReference type="Proteomes" id="UP000001549"/>
    </source>
</evidence>
<dbReference type="AlphaFoldDB" id="F8AYE9"/>
<dbReference type="PROSITE" id="PS50011">
    <property type="entry name" value="PROTEIN_KINASE_DOM"/>
    <property type="match status" value="1"/>
</dbReference>
<dbReference type="STRING" id="656024.FsymDg_3143"/>
<feature type="domain" description="Protein kinase" evidence="10">
    <location>
        <begin position="68"/>
        <end position="333"/>
    </location>
</feature>
<dbReference type="Gene3D" id="3.30.10.20">
    <property type="match status" value="4"/>
</dbReference>
<dbReference type="PROSITE" id="PS00108">
    <property type="entry name" value="PROTEIN_KINASE_ST"/>
    <property type="match status" value="1"/>
</dbReference>
<dbReference type="PANTHER" id="PTHR43289:SF34">
    <property type="entry name" value="SERINE_THREONINE-PROTEIN KINASE YBDM-RELATED"/>
    <property type="match status" value="1"/>
</dbReference>
<gene>
    <name evidence="12" type="ordered locus">FsymDg_3143</name>
</gene>
<feature type="domain" description="PASTA" evidence="11">
    <location>
        <begin position="629"/>
        <end position="695"/>
    </location>
</feature>
<name>F8AYE9_9ACTN</name>
<dbReference type="NCBIfam" id="NF033483">
    <property type="entry name" value="PknB_PASTA_kin"/>
    <property type="match status" value="1"/>
</dbReference>
<evidence type="ECO:0000256" key="8">
    <source>
        <dbReference type="ARBA" id="ARBA00048679"/>
    </source>
</evidence>
<evidence type="ECO:0000256" key="2">
    <source>
        <dbReference type="ARBA" id="ARBA00022527"/>
    </source>
</evidence>
<evidence type="ECO:0000256" key="7">
    <source>
        <dbReference type="ARBA" id="ARBA00047899"/>
    </source>
</evidence>
<dbReference type="Gene3D" id="3.30.200.20">
    <property type="entry name" value="Phosphorylase Kinase, domain 1"/>
    <property type="match status" value="1"/>
</dbReference>
<reference evidence="12 13" key="1">
    <citation type="submission" date="2011-05" db="EMBL/GenBank/DDBJ databases">
        <title>Complete sequence of chromosome of Frankia symbiont of Datisca glomerata.</title>
        <authorList>
            <consortium name="US DOE Joint Genome Institute"/>
            <person name="Lucas S."/>
            <person name="Han J."/>
            <person name="Lapidus A."/>
            <person name="Cheng J.-F."/>
            <person name="Goodwin L."/>
            <person name="Pitluck S."/>
            <person name="Peters L."/>
            <person name="Mikhailova N."/>
            <person name="Chertkov O."/>
            <person name="Teshima H."/>
            <person name="Han C."/>
            <person name="Tapia R."/>
            <person name="Land M."/>
            <person name="Hauser L."/>
            <person name="Kyrpides N."/>
            <person name="Ivanova N."/>
            <person name="Pagani I."/>
            <person name="Berry A."/>
            <person name="Pawlowski K."/>
            <person name="Persson T."/>
            <person name="Vanden Heuvel B."/>
            <person name="Benson D."/>
            <person name="Woyke T."/>
        </authorList>
    </citation>
    <scope>NUCLEOTIDE SEQUENCE [LARGE SCALE GENOMIC DNA]</scope>
    <source>
        <strain evidence="13">4085684</strain>
    </source>
</reference>
<evidence type="ECO:0000259" key="11">
    <source>
        <dbReference type="PROSITE" id="PS51178"/>
    </source>
</evidence>
<dbReference type="SUPFAM" id="SSF54184">
    <property type="entry name" value="Penicillin-binding protein 2x (pbp-2x), c-terminal domain"/>
    <property type="match status" value="1"/>
</dbReference>
<protein>
    <recommendedName>
        <fullName evidence="1">non-specific serine/threonine protein kinase</fullName>
        <ecNumber evidence="1">2.7.11.1</ecNumber>
    </recommendedName>
</protein>
<dbReference type="KEGG" id="fsy:FsymDg_3143"/>
<dbReference type="Proteomes" id="UP000001549">
    <property type="component" value="Chromosome"/>
</dbReference>
<dbReference type="PROSITE" id="PS51178">
    <property type="entry name" value="PASTA"/>
    <property type="match status" value="4"/>
</dbReference>
<dbReference type="eggNOG" id="COG2815">
    <property type="taxonomic scope" value="Bacteria"/>
</dbReference>
<dbReference type="SMART" id="SM00740">
    <property type="entry name" value="PASTA"/>
    <property type="match status" value="4"/>
</dbReference>
<evidence type="ECO:0000256" key="3">
    <source>
        <dbReference type="ARBA" id="ARBA00022679"/>
    </source>
</evidence>
<proteinExistence type="predicted"/>
<dbReference type="CDD" id="cd06577">
    <property type="entry name" value="PASTA_pknB"/>
    <property type="match status" value="4"/>
</dbReference>
<keyword evidence="6" id="KW-0067">ATP-binding</keyword>
<evidence type="ECO:0000256" key="9">
    <source>
        <dbReference type="SAM" id="MobiDB-lite"/>
    </source>
</evidence>
<feature type="domain" description="PASTA" evidence="11">
    <location>
        <begin position="558"/>
        <end position="624"/>
    </location>
</feature>
<sequence length="695" mass="73265">MAPVAAPAHPFILGWVRIDWDGVWPCDGLGTGMAVVPDSGAIHGRSKLLTVDATVADPVIGRLLDGRYTAQERIAVGGMATVYVAHDNRLDRLVALKVMHPAFTHDEDYLRRFQQEATAAARLNTPCVVSVLDQGRDHGPSGPVIYLVMELVRGQTLRQLIGSRGRLTPTEAIEIIEPVLEALAAAHNAGIIHRDIKPENILLGHDGQVKVADFGLARPLNQATHAMTQGVVMGTVDYLAPEQVSDGSASPRSDVYAAGVVLYEMLIGVLPHTGSTPMSVAYQSVHGEVPAPSAAAEGIPAELDALVLHATARDLDMRPADGTAMLDELHRVLPYLPAPAAGTVHTAAPGGGVHSARGAGARRRSRPRATAGFALGSRRSPEWRYRLLSRRFRGRRPVLAAVTAAVVLLCGIVVASRALSGPGTAPVPPLVGLDQAAAVQALTDAGFTVAYDEAATSDTIPAGKVMAQEPDGAVRATRGSTVRIRLSLGRAKVRVPDVATLSVAEAQARLTRQQLNLSTTPRTEANDTIPAGNVIRTEPAVNTELAAGAQVTLIVSSGPAMAVVPNVINVPIATAQSQLGALGLKVTRLDVNDETVQSGNVIRTSPDPGQPVTRGSVVTVLVSKGPVDDEDRGDLVEVPNVINQKYQNAARELQRRGLRPERNGFVFFDDTVVRSTDPPPGTKVKKGTKVTLTIG</sequence>
<dbReference type="PANTHER" id="PTHR43289">
    <property type="entry name" value="MITOGEN-ACTIVATED PROTEIN KINASE KINASE KINASE 20-RELATED"/>
    <property type="match status" value="1"/>
</dbReference>
<comment type="catalytic activity">
    <reaction evidence="7">
        <text>L-threonyl-[protein] + ATP = O-phospho-L-threonyl-[protein] + ADP + H(+)</text>
        <dbReference type="Rhea" id="RHEA:46608"/>
        <dbReference type="Rhea" id="RHEA-COMP:11060"/>
        <dbReference type="Rhea" id="RHEA-COMP:11605"/>
        <dbReference type="ChEBI" id="CHEBI:15378"/>
        <dbReference type="ChEBI" id="CHEBI:30013"/>
        <dbReference type="ChEBI" id="CHEBI:30616"/>
        <dbReference type="ChEBI" id="CHEBI:61977"/>
        <dbReference type="ChEBI" id="CHEBI:456216"/>
        <dbReference type="EC" id="2.7.11.1"/>
    </reaction>
</comment>
<feature type="region of interest" description="Disordered" evidence="9">
    <location>
        <begin position="346"/>
        <end position="368"/>
    </location>
</feature>
<accession>F8AYE9</accession>
<dbReference type="EC" id="2.7.11.1" evidence="1"/>
<keyword evidence="4" id="KW-0547">Nucleotide-binding</keyword>
<keyword evidence="5 12" id="KW-0418">Kinase</keyword>
<feature type="domain" description="PASTA" evidence="11">
    <location>
        <begin position="489"/>
        <end position="557"/>
    </location>
</feature>
<comment type="catalytic activity">
    <reaction evidence="8">
        <text>L-seryl-[protein] + ATP = O-phospho-L-seryl-[protein] + ADP + H(+)</text>
        <dbReference type="Rhea" id="RHEA:17989"/>
        <dbReference type="Rhea" id="RHEA-COMP:9863"/>
        <dbReference type="Rhea" id="RHEA-COMP:11604"/>
        <dbReference type="ChEBI" id="CHEBI:15378"/>
        <dbReference type="ChEBI" id="CHEBI:29999"/>
        <dbReference type="ChEBI" id="CHEBI:30616"/>
        <dbReference type="ChEBI" id="CHEBI:83421"/>
        <dbReference type="ChEBI" id="CHEBI:456216"/>
        <dbReference type="EC" id="2.7.11.1"/>
    </reaction>
</comment>
<dbReference type="Gene3D" id="1.10.510.10">
    <property type="entry name" value="Transferase(Phosphotransferase) domain 1"/>
    <property type="match status" value="1"/>
</dbReference>
<dbReference type="GO" id="GO:0004674">
    <property type="term" value="F:protein serine/threonine kinase activity"/>
    <property type="evidence" value="ECO:0007669"/>
    <property type="project" value="UniProtKB-KW"/>
</dbReference>